<proteinExistence type="predicted"/>
<dbReference type="SUPFAM" id="SSF47090">
    <property type="entry name" value="PGBD-like"/>
    <property type="match status" value="3"/>
</dbReference>
<dbReference type="Proteomes" id="UP000195897">
    <property type="component" value="Unassembled WGS sequence"/>
</dbReference>
<dbReference type="InterPro" id="IPR036366">
    <property type="entry name" value="PGBDSf"/>
</dbReference>
<feature type="domain" description="Peptidoglycan binding-like" evidence="1">
    <location>
        <begin position="378"/>
        <end position="439"/>
    </location>
</feature>
<dbReference type="PANTHER" id="PTHR41533">
    <property type="entry name" value="L,D-TRANSPEPTIDASE HI_1667-RELATED"/>
    <property type="match status" value="1"/>
</dbReference>
<dbReference type="InterPro" id="IPR002477">
    <property type="entry name" value="Peptidoglycan-bd-like"/>
</dbReference>
<organism evidence="2 3">
    <name type="scientific">Butyricicoccus pullicaecorum</name>
    <dbReference type="NCBI Taxonomy" id="501571"/>
    <lineage>
        <taxon>Bacteria</taxon>
        <taxon>Bacillati</taxon>
        <taxon>Bacillota</taxon>
        <taxon>Clostridia</taxon>
        <taxon>Eubacteriales</taxon>
        <taxon>Butyricicoccaceae</taxon>
        <taxon>Butyricicoccus</taxon>
    </lineage>
</organism>
<dbReference type="AlphaFoldDB" id="A0A1Y4LD32"/>
<dbReference type="Gene3D" id="1.10.101.10">
    <property type="entry name" value="PGBD-like superfamily/PGBD"/>
    <property type="match status" value="3"/>
</dbReference>
<evidence type="ECO:0000259" key="1">
    <source>
        <dbReference type="Pfam" id="PF01471"/>
    </source>
</evidence>
<dbReference type="InterPro" id="IPR036365">
    <property type="entry name" value="PGBD-like_sf"/>
</dbReference>
<gene>
    <name evidence="2" type="ORF">B5F17_05225</name>
</gene>
<dbReference type="InterPro" id="IPR052905">
    <property type="entry name" value="LD-transpeptidase_YkuD-like"/>
</dbReference>
<feature type="domain" description="Peptidoglycan binding-like" evidence="1">
    <location>
        <begin position="286"/>
        <end position="346"/>
    </location>
</feature>
<feature type="domain" description="Peptidoglycan binding-like" evidence="1">
    <location>
        <begin position="188"/>
        <end position="248"/>
    </location>
</feature>
<dbReference type="PANTHER" id="PTHR41533:SF1">
    <property type="entry name" value="L,D-TRANSPEPTIDASE YCBB-RELATED"/>
    <property type="match status" value="1"/>
</dbReference>
<reference evidence="3" key="1">
    <citation type="submission" date="2017-04" db="EMBL/GenBank/DDBJ databases">
        <title>Function of individual gut microbiota members based on whole genome sequencing of pure cultures obtained from chicken caecum.</title>
        <authorList>
            <person name="Medvecky M."/>
            <person name="Cejkova D."/>
            <person name="Polansky O."/>
            <person name="Karasova D."/>
            <person name="Kubasova T."/>
            <person name="Cizek A."/>
            <person name="Rychlik I."/>
        </authorList>
    </citation>
    <scope>NUCLEOTIDE SEQUENCE [LARGE SCALE GENOMIC DNA]</scope>
    <source>
        <strain evidence="3">An180</strain>
    </source>
</reference>
<dbReference type="RefSeq" id="WP_087371551.1">
    <property type="nucleotide sequence ID" value="NZ_NFKK01000004.1"/>
</dbReference>
<accession>A0A1Y4LD32</accession>
<dbReference type="Pfam" id="PF01471">
    <property type="entry name" value="PG_binding_1"/>
    <property type="match status" value="3"/>
</dbReference>
<name>A0A1Y4LD32_9FIRM</name>
<comment type="caution">
    <text evidence="2">The sequence shown here is derived from an EMBL/GenBank/DDBJ whole genome shotgun (WGS) entry which is preliminary data.</text>
</comment>
<evidence type="ECO:0000313" key="2">
    <source>
        <dbReference type="EMBL" id="OUP53409.1"/>
    </source>
</evidence>
<evidence type="ECO:0000313" key="3">
    <source>
        <dbReference type="Proteomes" id="UP000195897"/>
    </source>
</evidence>
<dbReference type="EMBL" id="NFKK01000004">
    <property type="protein sequence ID" value="OUP53409.1"/>
    <property type="molecule type" value="Genomic_DNA"/>
</dbReference>
<protein>
    <submittedName>
        <fullName evidence="2">Spore cortex-lytic protein</fullName>
    </submittedName>
</protein>
<sequence length="455" mass="50536">MALPYIPETITVHLGRPDDPTARNVTVPFPDYIKNVASSEIYPTWPEAAIRANMYAQISFALNRIYTEWYRSQGYDFDITNSTAFDQAYVEGRDIFDNISEIADELFNDYLVRPGSVEPLFAQYCDGDRVQCDGLSQWGTVPLAEAGLSPYEILTEFYGPDLAIVRDAPTAPNLGSYPGSPLRLGDVSNDVRTIQLRLNRISNNYPAIPKIYPVDGVFDQGTLDAVKKFQQVFDLTPDGIVGKATWYRIAYLYTAITKLAELNSEGVRLEDVTGIFPDYLRRGDKGDYVRVLQYYLNAIGVFFTGEDQIPIDGDFGTLTEQAVRIFQRDYGLPVDGIVGPQTWAKITEIYNDIGAALPEWEAAAGAPLFPGRLVEGMQGSDVRQVQEWLNILSTEFPDIPKLTADGMFGPRTTQALTTAQSILGLTPTGFVGPITWDTLARQAARIQSQTQEVTP</sequence>